<feature type="compositionally biased region" description="Low complexity" evidence="2">
    <location>
        <begin position="130"/>
        <end position="154"/>
    </location>
</feature>
<reference evidence="3" key="2">
    <citation type="submission" date="2025-08" db="UniProtKB">
        <authorList>
            <consortium name="Ensembl"/>
        </authorList>
    </citation>
    <scope>IDENTIFICATION</scope>
</reference>
<dbReference type="OMA" id="WAVPVCR"/>
<keyword evidence="4" id="KW-1185">Reference proteome</keyword>
<evidence type="ECO:0000256" key="1">
    <source>
        <dbReference type="SAM" id="Coils"/>
    </source>
</evidence>
<dbReference type="eggNOG" id="ENOG502RZUY">
    <property type="taxonomic scope" value="Eukaryota"/>
</dbReference>
<feature type="compositionally biased region" description="Low complexity" evidence="2">
    <location>
        <begin position="67"/>
        <end position="78"/>
    </location>
</feature>
<evidence type="ECO:0008006" key="5">
    <source>
        <dbReference type="Google" id="ProtNLM"/>
    </source>
</evidence>
<organism evidence="3 4">
    <name type="scientific">Monodelphis domestica</name>
    <name type="common">Gray short-tailed opossum</name>
    <dbReference type="NCBI Taxonomy" id="13616"/>
    <lineage>
        <taxon>Eukaryota</taxon>
        <taxon>Metazoa</taxon>
        <taxon>Chordata</taxon>
        <taxon>Craniata</taxon>
        <taxon>Vertebrata</taxon>
        <taxon>Euteleostomi</taxon>
        <taxon>Mammalia</taxon>
        <taxon>Metatheria</taxon>
        <taxon>Didelphimorphia</taxon>
        <taxon>Didelphidae</taxon>
        <taxon>Monodelphis</taxon>
    </lineage>
</organism>
<feature type="compositionally biased region" description="Basic and acidic residues" evidence="2">
    <location>
        <begin position="96"/>
        <end position="113"/>
    </location>
</feature>
<feature type="coiled-coil region" evidence="1">
    <location>
        <begin position="554"/>
        <end position="592"/>
    </location>
</feature>
<dbReference type="Proteomes" id="UP000002280">
    <property type="component" value="Chromosome 2"/>
</dbReference>
<feature type="region of interest" description="Disordered" evidence="2">
    <location>
        <begin position="61"/>
        <end position="181"/>
    </location>
</feature>
<sequence length="632" mass="73683">MEGTGRFSPLPYLEVYDHEPLGGEPAPLPVAVPRGSPGGLKGEALTANKDAPAAALPGCQAFERTRGAAGTPGTAQQALHPPTPQPQRRLFPSSPRESRSLTDVGRRPPDRARRQLPRSRRPDDDRDSAARASRLGRASYNLAWQQPQQQQQQQTLSNSGKKDMPAPTPRGDYTVPRGTLTLEREPSGDQWATTVRRCLGHWVPSSHSLEKSVLPSKEIRVRASSLEPRGKTVNQLVEIGSQYSQTHGANKETQMESFQNLKDNQTESMIPPRDKKIVTLMMDRLKKARKIQELQHQAAEAWEEVKRCDQRFQVMLERERQHQLSQSKEQWERQKEERRARLSKEQQERLETWEKEMALRESKWKRQVQEQESQRREKLERAREQAEYRKHCQEQMLKEKEVMQRDRREQNIQQLQEKMVQACYKRQLKNLEGRKKLQENNLTASASHQVRKVLLDSQNKAEEILRRLSLEQRSQRSQEIHQRLIEERHKELKEKALKEEETEEQRKLHKKMLVELGDLKIQQARDNVHKNIKDKADRIREFNFLREKNHYFLKQKAEEEAKCHIEGIKEAIKKKEQKMSQISREKDATIEESRKIAQASLQMREKVKALQVSFDRMAWEAQFNASLHGGSH</sequence>
<feature type="compositionally biased region" description="Basic and acidic residues" evidence="2">
    <location>
        <begin position="120"/>
        <end position="129"/>
    </location>
</feature>
<proteinExistence type="predicted"/>
<feature type="region of interest" description="Disordered" evidence="2">
    <location>
        <begin position="1"/>
        <end position="46"/>
    </location>
</feature>
<protein>
    <recommendedName>
        <fullName evidence="5">Coiled-coil domain containing 185</fullName>
    </recommendedName>
</protein>
<evidence type="ECO:0000313" key="3">
    <source>
        <dbReference type="Ensembl" id="ENSMODP00000006112.3"/>
    </source>
</evidence>
<dbReference type="Bgee" id="ENSMODG00000004964">
    <property type="expression patterns" value="Expressed in testis and 4 other cell types or tissues"/>
</dbReference>
<dbReference type="GeneTree" id="ENSGT00740000115684"/>
<feature type="region of interest" description="Disordered" evidence="2">
    <location>
        <begin position="323"/>
        <end position="348"/>
    </location>
</feature>
<feature type="compositionally biased region" description="Basic and acidic residues" evidence="2">
    <location>
        <begin position="329"/>
        <end position="348"/>
    </location>
</feature>
<accession>F7FL81</accession>
<dbReference type="Pfam" id="PF15558">
    <property type="entry name" value="DUF4659"/>
    <property type="match status" value="1"/>
</dbReference>
<dbReference type="HOGENOM" id="CLU_029998_0_0_1"/>
<name>F7FL81_MONDO</name>
<dbReference type="AlphaFoldDB" id="F7FL81"/>
<dbReference type="FunCoup" id="F7FL81">
    <property type="interactions" value="7"/>
</dbReference>
<evidence type="ECO:0000256" key="2">
    <source>
        <dbReference type="SAM" id="MobiDB-lite"/>
    </source>
</evidence>
<dbReference type="STRING" id="13616.ENSMODP00000006112"/>
<dbReference type="PANTHER" id="PTHR33663">
    <property type="entry name" value="COILED-COIL DOMAIN-CONTAINING PROTEIN 177"/>
    <property type="match status" value="1"/>
</dbReference>
<keyword evidence="1" id="KW-0175">Coiled coil</keyword>
<dbReference type="InterPro" id="IPR029090">
    <property type="entry name" value="DUF4659"/>
</dbReference>
<dbReference type="PANTHER" id="PTHR33663:SF3">
    <property type="entry name" value="COILED-COIL DOMAIN-CONTAINING PROTEIN 185"/>
    <property type="match status" value="1"/>
</dbReference>
<dbReference type="InParanoid" id="F7FL81"/>
<reference evidence="3" key="3">
    <citation type="submission" date="2025-09" db="UniProtKB">
        <authorList>
            <consortium name="Ensembl"/>
        </authorList>
    </citation>
    <scope>IDENTIFICATION</scope>
</reference>
<dbReference type="Ensembl" id="ENSMODT00000006241.3">
    <property type="protein sequence ID" value="ENSMODP00000006112.3"/>
    <property type="gene ID" value="ENSMODG00000004964.3"/>
</dbReference>
<evidence type="ECO:0000313" key="4">
    <source>
        <dbReference type="Proteomes" id="UP000002280"/>
    </source>
</evidence>
<reference evidence="3 4" key="1">
    <citation type="journal article" date="2007" name="Nature">
        <title>Genome of the marsupial Monodelphis domestica reveals innovation in non-coding sequences.</title>
        <authorList>
            <person name="Mikkelsen T.S."/>
            <person name="Wakefield M.J."/>
            <person name="Aken B."/>
            <person name="Amemiya C.T."/>
            <person name="Chang J.L."/>
            <person name="Duke S."/>
            <person name="Garber M."/>
            <person name="Gentles A.J."/>
            <person name="Goodstadt L."/>
            <person name="Heger A."/>
            <person name="Jurka J."/>
            <person name="Kamal M."/>
            <person name="Mauceli E."/>
            <person name="Searle S.M."/>
            <person name="Sharpe T."/>
            <person name="Baker M.L."/>
            <person name="Batzer M.A."/>
            <person name="Benos P.V."/>
            <person name="Belov K."/>
            <person name="Clamp M."/>
            <person name="Cook A."/>
            <person name="Cuff J."/>
            <person name="Das R."/>
            <person name="Davidow L."/>
            <person name="Deakin J.E."/>
            <person name="Fazzari M.J."/>
            <person name="Glass J.L."/>
            <person name="Grabherr M."/>
            <person name="Greally J.M."/>
            <person name="Gu W."/>
            <person name="Hore T.A."/>
            <person name="Huttley G.A."/>
            <person name="Kleber M."/>
            <person name="Jirtle R.L."/>
            <person name="Koina E."/>
            <person name="Lee J.T."/>
            <person name="Mahony S."/>
            <person name="Marra M.A."/>
            <person name="Miller R.D."/>
            <person name="Nicholls R.D."/>
            <person name="Oda M."/>
            <person name="Papenfuss A.T."/>
            <person name="Parra Z.E."/>
            <person name="Pollock D.D."/>
            <person name="Ray D.A."/>
            <person name="Schein J.E."/>
            <person name="Speed T.P."/>
            <person name="Thompson K."/>
            <person name="VandeBerg J.L."/>
            <person name="Wade C.M."/>
            <person name="Walker J.A."/>
            <person name="Waters P.D."/>
            <person name="Webber C."/>
            <person name="Weidman J.R."/>
            <person name="Xie X."/>
            <person name="Zody M.C."/>
            <person name="Baldwin J."/>
            <person name="Abdouelleil A."/>
            <person name="Abdulkadir J."/>
            <person name="Abebe A."/>
            <person name="Abera B."/>
            <person name="Abreu J."/>
            <person name="Acer S.C."/>
            <person name="Aftuck L."/>
            <person name="Alexander A."/>
            <person name="An P."/>
            <person name="Anderson E."/>
            <person name="Anderson S."/>
            <person name="Arachi H."/>
            <person name="Azer M."/>
            <person name="Bachantsang P."/>
            <person name="Barry A."/>
            <person name="Bayul T."/>
            <person name="Berlin A."/>
            <person name="Bessette D."/>
            <person name="Bloom T."/>
            <person name="Bloom T."/>
            <person name="Boguslavskiy L."/>
            <person name="Bonnet C."/>
            <person name="Boukhgalter B."/>
            <person name="Bourzgui I."/>
            <person name="Brown A."/>
            <person name="Cahill P."/>
            <person name="Channer S."/>
            <person name="Cheshatsang Y."/>
            <person name="Chuda L."/>
            <person name="Citroen M."/>
            <person name="Collymore A."/>
            <person name="Cooke P."/>
            <person name="Costello M."/>
            <person name="D'Aco K."/>
            <person name="Daza R."/>
            <person name="De Haan G."/>
            <person name="DeGray S."/>
            <person name="DeMaso C."/>
            <person name="Dhargay N."/>
            <person name="Dooley K."/>
            <person name="Dooley E."/>
            <person name="Doricent M."/>
            <person name="Dorje P."/>
            <person name="Dorjee K."/>
            <person name="Dupes A."/>
            <person name="Elong R."/>
            <person name="Falk J."/>
            <person name="Farina A."/>
            <person name="Faro S."/>
            <person name="Ferguson D."/>
            <person name="Fisher S."/>
            <person name="Foley C.D."/>
            <person name="Franke A."/>
            <person name="Friedrich D."/>
            <person name="Gadbois L."/>
            <person name="Gearin G."/>
            <person name="Gearin C.R."/>
            <person name="Giannoukos G."/>
            <person name="Goode T."/>
            <person name="Graham J."/>
            <person name="Grandbois E."/>
            <person name="Grewal S."/>
            <person name="Gyaltsen K."/>
            <person name="Hafez N."/>
            <person name="Hagos B."/>
            <person name="Hall J."/>
            <person name="Henson C."/>
            <person name="Hollinger A."/>
            <person name="Honan T."/>
            <person name="Huard M.D."/>
            <person name="Hughes L."/>
            <person name="Hurhula B."/>
            <person name="Husby M.E."/>
            <person name="Kamat A."/>
            <person name="Kanga B."/>
            <person name="Kashin S."/>
            <person name="Khazanovich D."/>
            <person name="Kisner P."/>
            <person name="Lance K."/>
            <person name="Lara M."/>
            <person name="Lee W."/>
            <person name="Lennon N."/>
            <person name="Letendre F."/>
            <person name="LeVine R."/>
            <person name="Lipovsky A."/>
            <person name="Liu X."/>
            <person name="Liu J."/>
            <person name="Liu S."/>
            <person name="Lokyitsang T."/>
            <person name="Lokyitsang Y."/>
            <person name="Lubonja R."/>
            <person name="Lui A."/>
            <person name="MacDonald P."/>
            <person name="Magnisalis V."/>
            <person name="Maru K."/>
            <person name="Matthews C."/>
            <person name="McCusker W."/>
            <person name="McDonough S."/>
            <person name="Mehta T."/>
            <person name="Meldrim J."/>
            <person name="Meneus L."/>
            <person name="Mihai O."/>
            <person name="Mihalev A."/>
            <person name="Mihova T."/>
            <person name="Mittelman R."/>
            <person name="Mlenga V."/>
            <person name="Montmayeur A."/>
            <person name="Mulrain L."/>
            <person name="Navidi A."/>
            <person name="Naylor J."/>
            <person name="Negash T."/>
            <person name="Nguyen T."/>
            <person name="Nguyen N."/>
            <person name="Nicol R."/>
            <person name="Norbu C."/>
            <person name="Norbu N."/>
            <person name="Novod N."/>
            <person name="O'Neill B."/>
            <person name="Osman S."/>
            <person name="Markiewicz E."/>
            <person name="Oyono O.L."/>
            <person name="Patti C."/>
            <person name="Phunkhang P."/>
            <person name="Pierre F."/>
            <person name="Priest M."/>
            <person name="Raghuraman S."/>
            <person name="Rege F."/>
            <person name="Reyes R."/>
            <person name="Rise C."/>
            <person name="Rogov P."/>
            <person name="Ross K."/>
            <person name="Ryan E."/>
            <person name="Settipalli S."/>
            <person name="Shea T."/>
            <person name="Sherpa N."/>
            <person name="Shi L."/>
            <person name="Shih D."/>
            <person name="Sparrow T."/>
            <person name="Spaulding J."/>
            <person name="Stalker J."/>
            <person name="Stange-Thomann N."/>
            <person name="Stavropoulos S."/>
            <person name="Stone C."/>
            <person name="Strader C."/>
            <person name="Tesfaye S."/>
            <person name="Thomson T."/>
            <person name="Thoulutsang Y."/>
            <person name="Thoulutsang D."/>
            <person name="Topham K."/>
            <person name="Topping I."/>
            <person name="Tsamla T."/>
            <person name="Vassiliev H."/>
            <person name="Vo A."/>
            <person name="Wangchuk T."/>
            <person name="Wangdi T."/>
            <person name="Weiand M."/>
            <person name="Wilkinson J."/>
            <person name="Wilson A."/>
            <person name="Yadav S."/>
            <person name="Young G."/>
            <person name="Yu Q."/>
            <person name="Zembek L."/>
            <person name="Zhong D."/>
            <person name="Zimmer A."/>
            <person name="Zwirko Z."/>
            <person name="Jaffe D.B."/>
            <person name="Alvarez P."/>
            <person name="Brockman W."/>
            <person name="Butler J."/>
            <person name="Chin C."/>
            <person name="Gnerre S."/>
            <person name="MacCallum I."/>
            <person name="Graves J.A."/>
            <person name="Ponting C.P."/>
            <person name="Breen M."/>
            <person name="Samollow P.B."/>
            <person name="Lander E.S."/>
            <person name="Lindblad-Toh K."/>
        </authorList>
    </citation>
    <scope>NUCLEOTIDE SEQUENCE [LARGE SCALE GENOMIC DNA]</scope>
</reference>